<dbReference type="Pfam" id="PF01471">
    <property type="entry name" value="PG_binding_1"/>
    <property type="match status" value="1"/>
</dbReference>
<comment type="caution">
    <text evidence="3">The sequence shown here is derived from an EMBL/GenBank/DDBJ whole genome shotgun (WGS) entry which is preliminary data.</text>
</comment>
<reference evidence="3 4" key="1">
    <citation type="journal article" date="2020" name="Microorganisms">
        <title>Simultaneous Genome Sequencing of Prosthecochloris ethylica and Desulfuromonas acetoxidans within a Syntrophic Mixture Reveals Unique Pili and Protein Interactions.</title>
        <authorList>
            <person name="Kyndt J.A."/>
            <person name="Van Beeumen J.J."/>
            <person name="Meyer T.E."/>
        </authorList>
    </citation>
    <scope>NUCLEOTIDE SEQUENCE [LARGE SCALE GENOMIC DNA]</scope>
    <source>
        <strain evidence="3 4">N3</strain>
    </source>
</reference>
<feature type="domain" description="Peptidoglycan binding-like" evidence="1">
    <location>
        <begin position="13"/>
        <end position="65"/>
    </location>
</feature>
<dbReference type="InterPro" id="IPR036365">
    <property type="entry name" value="PGBD-like_sf"/>
</dbReference>
<name>A0ABR9XP73_9CHLB</name>
<dbReference type="RefSeq" id="WP_114607715.1">
    <property type="nucleotide sequence ID" value="NZ_JABVZQ010000002.1"/>
</dbReference>
<organism evidence="3 4">
    <name type="scientific">Prosthecochloris ethylica</name>
    <dbReference type="NCBI Taxonomy" id="2743976"/>
    <lineage>
        <taxon>Bacteria</taxon>
        <taxon>Pseudomonadati</taxon>
        <taxon>Chlorobiota</taxon>
        <taxon>Chlorobiia</taxon>
        <taxon>Chlorobiales</taxon>
        <taxon>Chlorobiaceae</taxon>
        <taxon>Prosthecochloris</taxon>
    </lineage>
</organism>
<accession>A0ABR9XP73</accession>
<dbReference type="Gene3D" id="1.10.101.10">
    <property type="entry name" value="PGBD-like superfamily/PGBD"/>
    <property type="match status" value="1"/>
</dbReference>
<protein>
    <submittedName>
        <fullName evidence="3">N-acetylmuramidase family protein</fullName>
    </submittedName>
</protein>
<feature type="domain" description="N-acetylmuramidase" evidence="2">
    <location>
        <begin position="96"/>
        <end position="267"/>
    </location>
</feature>
<dbReference type="InterPro" id="IPR036366">
    <property type="entry name" value="PGBDSf"/>
</dbReference>
<dbReference type="InterPro" id="IPR024408">
    <property type="entry name" value="Muramidase"/>
</dbReference>
<dbReference type="EMBL" id="JADGII010000001">
    <property type="protein sequence ID" value="MBF0635606.1"/>
    <property type="molecule type" value="Genomic_DNA"/>
</dbReference>
<sequence>MDVIKKGSRKERAVILLQALLSEAGLLETIDGVFGPGTDRAVKAFQAQNGLVVDGIVGQKTWTTLFALFPGLLQRLKAKYLQEEDMVHAARDLGVELAAIKAVNEVESAGPGFIVEEPVILFEGHVFWKELARKGIDPALHRHGNEHILYPKWTTSHYSGGRGEYRRLEAAKKIDEEAALRSASWGIFQVMGFNAEELGYRDVFDFVDSMFRHEREHLKAFCAYIRTHDLVHALQVKDWRAFAKGYNGPLYEKNRYHTRLARAYERYT</sequence>
<evidence type="ECO:0000313" key="4">
    <source>
        <dbReference type="Proteomes" id="UP000619838"/>
    </source>
</evidence>
<dbReference type="InterPro" id="IPR002477">
    <property type="entry name" value="Peptidoglycan-bd-like"/>
</dbReference>
<evidence type="ECO:0000259" key="2">
    <source>
        <dbReference type="Pfam" id="PF11860"/>
    </source>
</evidence>
<keyword evidence="4" id="KW-1185">Reference proteome</keyword>
<dbReference type="SUPFAM" id="SSF47090">
    <property type="entry name" value="PGBD-like"/>
    <property type="match status" value="1"/>
</dbReference>
<proteinExistence type="predicted"/>
<evidence type="ECO:0000313" key="3">
    <source>
        <dbReference type="EMBL" id="MBF0635606.1"/>
    </source>
</evidence>
<dbReference type="Pfam" id="PF11860">
    <property type="entry name" value="Muramidase"/>
    <property type="match status" value="1"/>
</dbReference>
<gene>
    <name evidence="3" type="ORF">INT08_00230</name>
</gene>
<evidence type="ECO:0000259" key="1">
    <source>
        <dbReference type="Pfam" id="PF01471"/>
    </source>
</evidence>
<dbReference type="Proteomes" id="UP000619838">
    <property type="component" value="Unassembled WGS sequence"/>
</dbReference>